<dbReference type="Proteomes" id="UP000204095">
    <property type="component" value="Segment"/>
</dbReference>
<gene>
    <name evidence="1" type="primary">n440R</name>
    <name evidence="1" type="ORF">FR483_n440R</name>
</gene>
<evidence type="ECO:0000313" key="1">
    <source>
        <dbReference type="EMBL" id="ABT15725.1"/>
    </source>
</evidence>
<evidence type="ECO:0000313" key="2">
    <source>
        <dbReference type="Proteomes" id="UP000204095"/>
    </source>
</evidence>
<proteinExistence type="predicted"/>
<sequence>MLWRLSAKLLYLRPELRAETKIYRRHCLQFLFHAFQVVCKDFFTRCKSLAILGKHSSVLLNLNTLLIRTQIDEPRGACTEWHEICKIQIEQNITLRHRI</sequence>
<organism evidence="1 2">
    <name type="scientific">Paramecium bursaria Chlorella virus FR483</name>
    <name type="common">PBCV-FR483</name>
    <dbReference type="NCBI Taxonomy" id="399781"/>
    <lineage>
        <taxon>Viruses</taxon>
        <taxon>Varidnaviria</taxon>
        <taxon>Bamfordvirae</taxon>
        <taxon>Nucleocytoviricota</taxon>
        <taxon>Megaviricetes</taxon>
        <taxon>Algavirales</taxon>
        <taxon>Phycodnaviridae</taxon>
        <taxon>Chlorovirus</taxon>
        <taxon>Chlorovirus conductrix</taxon>
        <taxon>Paramecium bursaria Chlorella virus A1</taxon>
    </lineage>
</organism>
<organismHost>
    <name type="scientific">Paramecium bursaria</name>
    <dbReference type="NCBI Taxonomy" id="74790"/>
</organismHost>
<protein>
    <submittedName>
        <fullName evidence="1">Uncharacterized protein n440R</fullName>
    </submittedName>
</protein>
<dbReference type="EMBL" id="DQ890022">
    <property type="protein sequence ID" value="ABT15725.1"/>
    <property type="molecule type" value="Genomic_DNA"/>
</dbReference>
<accession>A7J7E4</accession>
<name>A7J7E4_PBCVF</name>
<reference evidence="1 2" key="1">
    <citation type="journal article" date="2007" name="Virology">
        <title>Sequence and annotation of the 314-kb MT325 and the 321-kb FR483 viruses that infect Chlorella Pbi.</title>
        <authorList>
            <person name="Fitzgerald L.A."/>
            <person name="Graves M.V."/>
            <person name="Li X."/>
            <person name="Feldblyum T."/>
            <person name="Hartigan J."/>
            <person name="Van Etten J.L."/>
        </authorList>
    </citation>
    <scope>NUCLEOTIDE SEQUENCE [LARGE SCALE GENOMIC DNA]</scope>
    <source>
        <strain evidence="1 2">FR483</strain>
    </source>
</reference>
<dbReference type="RefSeq" id="YP_001426072.1">
    <property type="nucleotide sequence ID" value="NC_008603.1"/>
</dbReference>
<dbReference type="KEGG" id="vg:5470077"/>
<dbReference type="GeneID" id="5470077"/>